<feature type="region of interest" description="Disordered" evidence="1">
    <location>
        <begin position="111"/>
        <end position="131"/>
    </location>
</feature>
<gene>
    <name evidence="2" type="ORF">R3W88_031842</name>
</gene>
<feature type="compositionally biased region" description="Basic and acidic residues" evidence="1">
    <location>
        <begin position="57"/>
        <end position="66"/>
    </location>
</feature>
<feature type="region of interest" description="Disordered" evidence="1">
    <location>
        <begin position="18"/>
        <end position="76"/>
    </location>
</feature>
<protein>
    <submittedName>
        <fullName evidence="2">Uncharacterized protein</fullName>
    </submittedName>
</protein>
<organism evidence="2 3">
    <name type="scientific">Solanum pinnatisectum</name>
    <name type="common">tansyleaf nightshade</name>
    <dbReference type="NCBI Taxonomy" id="50273"/>
    <lineage>
        <taxon>Eukaryota</taxon>
        <taxon>Viridiplantae</taxon>
        <taxon>Streptophyta</taxon>
        <taxon>Embryophyta</taxon>
        <taxon>Tracheophyta</taxon>
        <taxon>Spermatophyta</taxon>
        <taxon>Magnoliopsida</taxon>
        <taxon>eudicotyledons</taxon>
        <taxon>Gunneridae</taxon>
        <taxon>Pentapetalae</taxon>
        <taxon>asterids</taxon>
        <taxon>lamiids</taxon>
        <taxon>Solanales</taxon>
        <taxon>Solanaceae</taxon>
        <taxon>Solanoideae</taxon>
        <taxon>Solaneae</taxon>
        <taxon>Solanum</taxon>
    </lineage>
</organism>
<comment type="caution">
    <text evidence="2">The sequence shown here is derived from an EMBL/GenBank/DDBJ whole genome shotgun (WGS) entry which is preliminary data.</text>
</comment>
<evidence type="ECO:0000313" key="2">
    <source>
        <dbReference type="EMBL" id="KAK4726925.1"/>
    </source>
</evidence>
<evidence type="ECO:0000313" key="3">
    <source>
        <dbReference type="Proteomes" id="UP001311915"/>
    </source>
</evidence>
<sequence>MSIGIEIDLTHLAAVKTSSKEISIDDGTTMAQKTSSEGNSTNDRNKKEIASTYAIRNQREPTEKKTSPWISTKSLHHKPTLEADSQVEVDVGPAKCSLRSFLTQTRTLQFDKSKQVKEDSSKEQRGKYVKS</sequence>
<dbReference type="EMBL" id="JAWPEI010000005">
    <property type="protein sequence ID" value="KAK4726925.1"/>
    <property type="molecule type" value="Genomic_DNA"/>
</dbReference>
<name>A0AAV9LMG2_9SOLN</name>
<feature type="compositionally biased region" description="Polar residues" evidence="1">
    <location>
        <begin position="29"/>
        <end position="42"/>
    </location>
</feature>
<dbReference type="AlphaFoldDB" id="A0AAV9LMG2"/>
<proteinExistence type="predicted"/>
<keyword evidence="3" id="KW-1185">Reference proteome</keyword>
<dbReference type="Proteomes" id="UP001311915">
    <property type="component" value="Unassembled WGS sequence"/>
</dbReference>
<evidence type="ECO:0000256" key="1">
    <source>
        <dbReference type="SAM" id="MobiDB-lite"/>
    </source>
</evidence>
<accession>A0AAV9LMG2</accession>
<reference evidence="2 3" key="1">
    <citation type="submission" date="2023-10" db="EMBL/GenBank/DDBJ databases">
        <title>Genome-Wide Identification Analysis in wild type Solanum Pinnatisectum Reveals Some Genes Defensing Phytophthora Infestans.</title>
        <authorList>
            <person name="Sun C."/>
        </authorList>
    </citation>
    <scope>NUCLEOTIDE SEQUENCE [LARGE SCALE GENOMIC DNA]</scope>
    <source>
        <strain evidence="2">LQN</strain>
        <tissue evidence="2">Leaf</tissue>
    </source>
</reference>